<dbReference type="EC" id="2.6.1.-" evidence="4"/>
<dbReference type="InterPro" id="IPR015421">
    <property type="entry name" value="PyrdxlP-dep_Trfase_major"/>
</dbReference>
<organism evidence="6 7">
    <name type="scientific">Streptomyces sioyaensis</name>
    <dbReference type="NCBI Taxonomy" id="67364"/>
    <lineage>
        <taxon>Bacteria</taxon>
        <taxon>Bacillati</taxon>
        <taxon>Actinomycetota</taxon>
        <taxon>Actinomycetes</taxon>
        <taxon>Kitasatosporales</taxon>
        <taxon>Streptomycetaceae</taxon>
        <taxon>Streptomyces</taxon>
    </lineage>
</organism>
<dbReference type="Proteomes" id="UP000289482">
    <property type="component" value="Unassembled WGS sequence"/>
</dbReference>
<name>A0A4Q1QUW0_9ACTN</name>
<keyword evidence="1 4" id="KW-0032">Aminotransferase</keyword>
<dbReference type="PROSITE" id="PS00105">
    <property type="entry name" value="AA_TRANSFER_CLASS_1"/>
    <property type="match status" value="1"/>
</dbReference>
<dbReference type="SUPFAM" id="SSF53383">
    <property type="entry name" value="PLP-dependent transferases"/>
    <property type="match status" value="1"/>
</dbReference>
<proteinExistence type="inferred from homology"/>
<dbReference type="InterPro" id="IPR050106">
    <property type="entry name" value="HistidinolP_aminotransfase"/>
</dbReference>
<accession>A0A4Q1QUW0</accession>
<evidence type="ECO:0000256" key="3">
    <source>
        <dbReference type="ARBA" id="ARBA00022898"/>
    </source>
</evidence>
<protein>
    <recommendedName>
        <fullName evidence="4">Aminotransferase</fullName>
        <ecNumber evidence="4">2.6.1.-</ecNumber>
    </recommendedName>
</protein>
<comment type="similarity">
    <text evidence="4">Belongs to the class-I pyridoxal-phosphate-dependent aminotransferase family.</text>
</comment>
<sequence>MTSAGQRVGHQGRFFMTRAAGPAHPGAPTHPGEGHQLSLNEMPAVPLAHLEEVLRESLLGANRYPDPFSRRLTEAIADLYSVPDHEVVVGPGSAAILQHVIQWAAPQPTDEVIYARPSFDAYRLVVNAAGAKPVEVPLKEHKHDLSRMLDGITPHTRALVLCNPHNPTGTALDTAGMLAFLREVPEHVVIVLDEAYREFAGGQDTLNGPEAYHDIPNMVVLRSFSKAYGLAGLRVGYALAPRDIAHTLRNRLLPFSVSTIAEAAARAALARRPEVLRQVDRVIAERGRLTEGLRHQGWDVTPSAANFCWLPLGPRSPAFAAAAARQGILVRAVGEEGVRITVGEPQATDALLHFTAQFAAESAGLASA</sequence>
<dbReference type="InterPro" id="IPR004838">
    <property type="entry name" value="NHTrfase_class1_PyrdxlP-BS"/>
</dbReference>
<dbReference type="EMBL" id="SDIF01000048">
    <property type="protein sequence ID" value="RXS65606.1"/>
    <property type="molecule type" value="Genomic_DNA"/>
</dbReference>
<reference evidence="6 7" key="1">
    <citation type="submission" date="2019-01" db="EMBL/GenBank/DDBJ databases">
        <title>Draft genome sequences of the type strain Streptomyces sioyaensis DSM 40032 and its novel strain, TM32, a thermotolerant antibiotics-producing actinobacterium.</title>
        <authorList>
            <person name="Nakaew N."/>
            <person name="Lumyong S."/>
            <person name="Sloan W.T."/>
            <person name="Sungthong R."/>
        </authorList>
    </citation>
    <scope>NUCLEOTIDE SEQUENCE [LARGE SCALE GENOMIC DNA]</scope>
    <source>
        <strain evidence="6 7">DSM 40032</strain>
    </source>
</reference>
<dbReference type="AlphaFoldDB" id="A0A4Q1QUW0"/>
<feature type="domain" description="Aminotransferase class I/classII large" evidence="5">
    <location>
        <begin position="56"/>
        <end position="351"/>
    </location>
</feature>
<dbReference type="Pfam" id="PF00155">
    <property type="entry name" value="Aminotran_1_2"/>
    <property type="match status" value="1"/>
</dbReference>
<dbReference type="InterPro" id="IPR004839">
    <property type="entry name" value="Aminotransferase_I/II_large"/>
</dbReference>
<dbReference type="GO" id="GO:0008483">
    <property type="term" value="F:transaminase activity"/>
    <property type="evidence" value="ECO:0007669"/>
    <property type="project" value="UniProtKB-KW"/>
</dbReference>
<dbReference type="InterPro" id="IPR015422">
    <property type="entry name" value="PyrdxlP-dep_Trfase_small"/>
</dbReference>
<dbReference type="CDD" id="cd00609">
    <property type="entry name" value="AAT_like"/>
    <property type="match status" value="1"/>
</dbReference>
<keyword evidence="2 4" id="KW-0808">Transferase</keyword>
<evidence type="ECO:0000256" key="4">
    <source>
        <dbReference type="RuleBase" id="RU000481"/>
    </source>
</evidence>
<keyword evidence="3" id="KW-0663">Pyridoxal phosphate</keyword>
<evidence type="ECO:0000256" key="1">
    <source>
        <dbReference type="ARBA" id="ARBA00022576"/>
    </source>
</evidence>
<comment type="caution">
    <text evidence="6">The sequence shown here is derived from an EMBL/GenBank/DDBJ whole genome shotgun (WGS) entry which is preliminary data.</text>
</comment>
<dbReference type="Gene3D" id="3.40.640.10">
    <property type="entry name" value="Type I PLP-dependent aspartate aminotransferase-like (Major domain)"/>
    <property type="match status" value="1"/>
</dbReference>
<evidence type="ECO:0000313" key="7">
    <source>
        <dbReference type="Proteomes" id="UP000289482"/>
    </source>
</evidence>
<gene>
    <name evidence="6" type="ORF">EST54_18070</name>
</gene>
<dbReference type="PANTHER" id="PTHR43643:SF3">
    <property type="entry name" value="HISTIDINOL-PHOSPHATE AMINOTRANSFERASE"/>
    <property type="match status" value="1"/>
</dbReference>
<evidence type="ECO:0000313" key="6">
    <source>
        <dbReference type="EMBL" id="RXS65606.1"/>
    </source>
</evidence>
<evidence type="ECO:0000256" key="2">
    <source>
        <dbReference type="ARBA" id="ARBA00022679"/>
    </source>
</evidence>
<dbReference type="PANTHER" id="PTHR43643">
    <property type="entry name" value="HISTIDINOL-PHOSPHATE AMINOTRANSFERASE 2"/>
    <property type="match status" value="1"/>
</dbReference>
<dbReference type="Gene3D" id="3.90.1150.10">
    <property type="entry name" value="Aspartate Aminotransferase, domain 1"/>
    <property type="match status" value="1"/>
</dbReference>
<dbReference type="GO" id="GO:0030170">
    <property type="term" value="F:pyridoxal phosphate binding"/>
    <property type="evidence" value="ECO:0007669"/>
    <property type="project" value="InterPro"/>
</dbReference>
<comment type="cofactor">
    <cofactor evidence="4">
        <name>pyridoxal 5'-phosphate</name>
        <dbReference type="ChEBI" id="CHEBI:597326"/>
    </cofactor>
</comment>
<keyword evidence="7" id="KW-1185">Reference proteome</keyword>
<evidence type="ECO:0000259" key="5">
    <source>
        <dbReference type="Pfam" id="PF00155"/>
    </source>
</evidence>
<dbReference type="InterPro" id="IPR015424">
    <property type="entry name" value="PyrdxlP-dep_Trfase"/>
</dbReference>